<proteinExistence type="predicted"/>
<protein>
    <submittedName>
        <fullName evidence="1">Uncharacterized protein</fullName>
    </submittedName>
</protein>
<sequence length="189" mass="20952">MIAATLPRQLTMQHECRWRHTILATKKDINLGFYLVQNDETAGWMGGYLVLNSSGRPLEFHCSLPLRPTRTQQILYGPSLGAYLVGDLIGKALLDRAKMKTQLVLADNVDALPLARRSGIPFACTEVSKRANIDDVIEVDGWQAIASPGQRGEVMEILQELPATFDLNEPFDRIREAFSEARGTSRAAA</sequence>
<dbReference type="Proteomes" id="UP000319557">
    <property type="component" value="Chromosome"/>
</dbReference>
<dbReference type="AlphaFoldDB" id="A0A517LWI8"/>
<dbReference type="EMBL" id="CP036261">
    <property type="protein sequence ID" value="QDS86990.1"/>
    <property type="molecule type" value="Genomic_DNA"/>
</dbReference>
<organism evidence="1 2">
    <name type="scientific">Rosistilla ulvae</name>
    <dbReference type="NCBI Taxonomy" id="1930277"/>
    <lineage>
        <taxon>Bacteria</taxon>
        <taxon>Pseudomonadati</taxon>
        <taxon>Planctomycetota</taxon>
        <taxon>Planctomycetia</taxon>
        <taxon>Pirellulales</taxon>
        <taxon>Pirellulaceae</taxon>
        <taxon>Rosistilla</taxon>
    </lineage>
</organism>
<evidence type="ECO:0000313" key="2">
    <source>
        <dbReference type="Proteomes" id="UP000319557"/>
    </source>
</evidence>
<name>A0A517LWI8_9BACT</name>
<gene>
    <name evidence="1" type="ORF">EC9_11650</name>
</gene>
<accession>A0A517LWI8</accession>
<keyword evidence="2" id="KW-1185">Reference proteome</keyword>
<reference evidence="1 2" key="1">
    <citation type="submission" date="2019-02" db="EMBL/GenBank/DDBJ databases">
        <title>Deep-cultivation of Planctomycetes and their phenomic and genomic characterization uncovers novel biology.</title>
        <authorList>
            <person name="Wiegand S."/>
            <person name="Jogler M."/>
            <person name="Boedeker C."/>
            <person name="Pinto D."/>
            <person name="Vollmers J."/>
            <person name="Rivas-Marin E."/>
            <person name="Kohn T."/>
            <person name="Peeters S.H."/>
            <person name="Heuer A."/>
            <person name="Rast P."/>
            <person name="Oberbeckmann S."/>
            <person name="Bunk B."/>
            <person name="Jeske O."/>
            <person name="Meyerdierks A."/>
            <person name="Storesund J.E."/>
            <person name="Kallscheuer N."/>
            <person name="Luecker S."/>
            <person name="Lage O.M."/>
            <person name="Pohl T."/>
            <person name="Merkel B.J."/>
            <person name="Hornburger P."/>
            <person name="Mueller R.-W."/>
            <person name="Bruemmer F."/>
            <person name="Labrenz M."/>
            <person name="Spormann A.M."/>
            <person name="Op den Camp H."/>
            <person name="Overmann J."/>
            <person name="Amann R."/>
            <person name="Jetten M.S.M."/>
            <person name="Mascher T."/>
            <person name="Medema M.H."/>
            <person name="Devos D.P."/>
            <person name="Kaster A.-K."/>
            <person name="Ovreas L."/>
            <person name="Rohde M."/>
            <person name="Galperin M.Y."/>
            <person name="Jogler C."/>
        </authorList>
    </citation>
    <scope>NUCLEOTIDE SEQUENCE [LARGE SCALE GENOMIC DNA]</scope>
    <source>
        <strain evidence="1 2">EC9</strain>
    </source>
</reference>
<dbReference type="KEGG" id="ruv:EC9_11650"/>
<evidence type="ECO:0000313" key="1">
    <source>
        <dbReference type="EMBL" id="QDS86990.1"/>
    </source>
</evidence>